<dbReference type="GO" id="GO:0001403">
    <property type="term" value="P:invasive growth in response to glucose limitation"/>
    <property type="evidence" value="ECO:0007669"/>
    <property type="project" value="EnsemblFungi"/>
</dbReference>
<dbReference type="InterPro" id="IPR001849">
    <property type="entry name" value="PH_domain"/>
</dbReference>
<accession>A7TSE3</accession>
<evidence type="ECO:0000313" key="8">
    <source>
        <dbReference type="EMBL" id="EDO14828.1"/>
    </source>
</evidence>
<feature type="region of interest" description="Disordered" evidence="6">
    <location>
        <begin position="103"/>
        <end position="129"/>
    </location>
</feature>
<feature type="compositionally biased region" description="Basic and acidic residues" evidence="6">
    <location>
        <begin position="109"/>
        <end position="118"/>
    </location>
</feature>
<dbReference type="GO" id="GO:0030011">
    <property type="term" value="P:maintenance of cell polarity"/>
    <property type="evidence" value="ECO:0007669"/>
    <property type="project" value="EnsemblFungi"/>
</dbReference>
<dbReference type="Gene3D" id="2.40.160.120">
    <property type="match status" value="1"/>
</dbReference>
<gene>
    <name evidence="8" type="ORF">Kpol_339p15</name>
</gene>
<dbReference type="GO" id="GO:0005886">
    <property type="term" value="C:plasma membrane"/>
    <property type="evidence" value="ECO:0007669"/>
    <property type="project" value="EnsemblFungi"/>
</dbReference>
<dbReference type="Proteomes" id="UP000000267">
    <property type="component" value="Unassembled WGS sequence"/>
</dbReference>
<feature type="region of interest" description="Disordered" evidence="6">
    <location>
        <begin position="411"/>
        <end position="442"/>
    </location>
</feature>
<dbReference type="PhylomeDB" id="A7TSE3"/>
<dbReference type="InterPro" id="IPR037239">
    <property type="entry name" value="OSBP_sf"/>
</dbReference>
<evidence type="ECO:0000256" key="5">
    <source>
        <dbReference type="SAM" id="Coils"/>
    </source>
</evidence>
<dbReference type="Pfam" id="PF15409">
    <property type="entry name" value="PH_8"/>
    <property type="match status" value="1"/>
</dbReference>
<evidence type="ECO:0000256" key="4">
    <source>
        <dbReference type="ARBA" id="ARBA00023121"/>
    </source>
</evidence>
<evidence type="ECO:0000256" key="2">
    <source>
        <dbReference type="ARBA" id="ARBA00022448"/>
    </source>
</evidence>
<dbReference type="GO" id="GO:0005829">
    <property type="term" value="C:cytosol"/>
    <property type="evidence" value="ECO:0007669"/>
    <property type="project" value="TreeGrafter"/>
</dbReference>
<dbReference type="GO" id="GO:0006887">
    <property type="term" value="P:exocytosis"/>
    <property type="evidence" value="ECO:0007669"/>
    <property type="project" value="EnsemblFungi"/>
</dbReference>
<dbReference type="FunCoup" id="A7TSE3">
    <property type="interactions" value="126"/>
</dbReference>
<proteinExistence type="inferred from homology"/>
<dbReference type="KEGG" id="vpo:Kpol_339p15"/>
<dbReference type="SUPFAM" id="SSF50729">
    <property type="entry name" value="PH domain-like"/>
    <property type="match status" value="1"/>
</dbReference>
<dbReference type="GO" id="GO:0035621">
    <property type="term" value="P:ER to Golgi ceramide transport"/>
    <property type="evidence" value="ECO:0007669"/>
    <property type="project" value="EnsemblFungi"/>
</dbReference>
<feature type="compositionally biased region" description="Low complexity" evidence="6">
    <location>
        <begin position="415"/>
        <end position="428"/>
    </location>
</feature>
<feature type="region of interest" description="Disordered" evidence="6">
    <location>
        <begin position="340"/>
        <end position="365"/>
    </location>
</feature>
<feature type="coiled-coil region" evidence="5">
    <location>
        <begin position="910"/>
        <end position="937"/>
    </location>
</feature>
<dbReference type="GO" id="GO:0006897">
    <property type="term" value="P:endocytosis"/>
    <property type="evidence" value="ECO:0007669"/>
    <property type="project" value="EnsemblFungi"/>
</dbReference>
<dbReference type="GO" id="GO:0120015">
    <property type="term" value="F:sterol transfer activity"/>
    <property type="evidence" value="ECO:0007669"/>
    <property type="project" value="EnsemblFungi"/>
</dbReference>
<dbReference type="Gene3D" id="2.30.29.30">
    <property type="entry name" value="Pleckstrin-homology domain (PH domain)/Phosphotyrosine-binding domain (PTB)"/>
    <property type="match status" value="1"/>
</dbReference>
<organism evidence="9">
    <name type="scientific">Vanderwaltozyma polyspora (strain ATCC 22028 / DSM 70294 / BCRC 21397 / CBS 2163 / NBRC 10782 / NRRL Y-8283 / UCD 57-17)</name>
    <name type="common">Kluyveromyces polysporus</name>
    <dbReference type="NCBI Taxonomy" id="436907"/>
    <lineage>
        <taxon>Eukaryota</taxon>
        <taxon>Fungi</taxon>
        <taxon>Dikarya</taxon>
        <taxon>Ascomycota</taxon>
        <taxon>Saccharomycotina</taxon>
        <taxon>Saccharomycetes</taxon>
        <taxon>Saccharomycetales</taxon>
        <taxon>Saccharomycetaceae</taxon>
        <taxon>Vanderwaltozyma</taxon>
    </lineage>
</organism>
<dbReference type="PANTHER" id="PTHR10972">
    <property type="entry name" value="OXYSTEROL-BINDING PROTEIN-RELATED"/>
    <property type="match status" value="1"/>
</dbReference>
<keyword evidence="3" id="KW-0445">Lipid transport</keyword>
<feature type="domain" description="PH" evidence="7">
    <location>
        <begin position="239"/>
        <end position="333"/>
    </location>
</feature>
<dbReference type="InterPro" id="IPR011993">
    <property type="entry name" value="PH-like_dom_sf"/>
</dbReference>
<dbReference type="GeneID" id="5542850"/>
<dbReference type="InParanoid" id="A7TSE3"/>
<dbReference type="InterPro" id="IPR000648">
    <property type="entry name" value="Oxysterol-bd"/>
</dbReference>
<dbReference type="GO" id="GO:0007124">
    <property type="term" value="P:pseudohyphal growth"/>
    <property type="evidence" value="ECO:0007669"/>
    <property type="project" value="EnsemblFungi"/>
</dbReference>
<dbReference type="InterPro" id="IPR041680">
    <property type="entry name" value="PH_8"/>
</dbReference>
<dbReference type="HOGENOM" id="CLU_007105_4_0_1"/>
<evidence type="ECO:0000313" key="9">
    <source>
        <dbReference type="Proteomes" id="UP000000267"/>
    </source>
</evidence>
<dbReference type="OMA" id="SYFVRWV"/>
<dbReference type="Pfam" id="PF01237">
    <property type="entry name" value="Oxysterol_BP"/>
    <property type="match status" value="1"/>
</dbReference>
<dbReference type="STRING" id="436907.A7TSE3"/>
<keyword evidence="2" id="KW-0813">Transport</keyword>
<evidence type="ECO:0000256" key="3">
    <source>
        <dbReference type="ARBA" id="ARBA00023055"/>
    </source>
</evidence>
<dbReference type="CDD" id="cd13289">
    <property type="entry name" value="PH_Osh3p_yeast"/>
    <property type="match status" value="1"/>
</dbReference>
<dbReference type="eggNOG" id="KOG1737">
    <property type="taxonomic scope" value="Eukaryota"/>
</dbReference>
<dbReference type="GO" id="GO:0032934">
    <property type="term" value="F:sterol binding"/>
    <property type="evidence" value="ECO:0007669"/>
    <property type="project" value="TreeGrafter"/>
</dbReference>
<feature type="compositionally biased region" description="Polar residues" evidence="6">
    <location>
        <begin position="346"/>
        <end position="355"/>
    </location>
</feature>
<protein>
    <recommendedName>
        <fullName evidence="7">PH domain-containing protein</fullName>
    </recommendedName>
</protein>
<name>A7TSE3_VANPO</name>
<evidence type="ECO:0000256" key="1">
    <source>
        <dbReference type="ARBA" id="ARBA00008842"/>
    </source>
</evidence>
<keyword evidence="4" id="KW-0446">Lipid-binding</keyword>
<dbReference type="GO" id="GO:0061709">
    <property type="term" value="P:reticulophagy"/>
    <property type="evidence" value="ECO:0007669"/>
    <property type="project" value="EnsemblFungi"/>
</dbReference>
<dbReference type="PROSITE" id="PS50003">
    <property type="entry name" value="PH_DOMAIN"/>
    <property type="match status" value="1"/>
</dbReference>
<keyword evidence="5" id="KW-0175">Coiled coil</keyword>
<dbReference type="GO" id="GO:0032541">
    <property type="term" value="C:cortical endoplasmic reticulum"/>
    <property type="evidence" value="ECO:0007669"/>
    <property type="project" value="EnsemblFungi"/>
</dbReference>
<dbReference type="SMART" id="SM00233">
    <property type="entry name" value="PH"/>
    <property type="match status" value="1"/>
</dbReference>
<comment type="similarity">
    <text evidence="1">Belongs to the OSBP family.</text>
</comment>
<dbReference type="FunFam" id="2.40.160.120:FF:000001">
    <property type="entry name" value="Oxysterol-binding protein"/>
    <property type="match status" value="1"/>
</dbReference>
<dbReference type="GO" id="GO:0000742">
    <property type="term" value="P:karyogamy involved in conjugation with cellular fusion"/>
    <property type="evidence" value="ECO:0007669"/>
    <property type="project" value="EnsemblFungi"/>
</dbReference>
<dbReference type="EMBL" id="DS480506">
    <property type="protein sequence ID" value="EDO14828.1"/>
    <property type="molecule type" value="Genomic_DNA"/>
</dbReference>
<reference evidence="8 9" key="1">
    <citation type="journal article" date="2007" name="Proc. Natl. Acad. Sci. U.S.A.">
        <title>Independent sorting-out of thousands of duplicated gene pairs in two yeast species descended from a whole-genome duplication.</title>
        <authorList>
            <person name="Scannell D.R."/>
            <person name="Frank A.C."/>
            <person name="Conant G.C."/>
            <person name="Byrne K.P."/>
            <person name="Woolfit M."/>
            <person name="Wolfe K.H."/>
        </authorList>
    </citation>
    <scope>NUCLEOTIDE SEQUENCE [LARGE SCALE GENOMIC DNA]</scope>
    <source>
        <strain evidence="9">ATCC 22028 / DSM 70294 / BCRC 21397 / CBS 2163 / NBRC 10782 / NRRL Y-8283 / UCD 57-17</strain>
    </source>
</reference>
<evidence type="ECO:0000256" key="6">
    <source>
        <dbReference type="SAM" id="MobiDB-lite"/>
    </source>
</evidence>
<dbReference type="GO" id="GO:0034727">
    <property type="term" value="P:piecemeal microautophagy of the nucleus"/>
    <property type="evidence" value="ECO:0007669"/>
    <property type="project" value="EnsemblFungi"/>
</dbReference>
<dbReference type="SUPFAM" id="SSF144000">
    <property type="entry name" value="Oxysterol-binding protein-like"/>
    <property type="match status" value="1"/>
</dbReference>
<dbReference type="GO" id="GO:0097038">
    <property type="term" value="C:perinuclear endoplasmic reticulum"/>
    <property type="evidence" value="ECO:0007669"/>
    <property type="project" value="TreeGrafter"/>
</dbReference>
<keyword evidence="9" id="KW-1185">Reference proteome</keyword>
<sequence>METLDVQSRSFVVRWVKCASGDTVDYQVKPLKKSIELGIYKRLKNSVDAQSVSVHIAPDTQALLDYTTKALLSRSTTSSYNNVTNQENRVSLDVTDSQLLKKRSNTHSSDVKKNDKPHRSLSLTHIQQQSKEIPLRDKLAAAGFSLVEWVGHVSGNELTQGTLEVKDDDYYYAFILDNTASKNVKKRILFNASVRHSADYKPKEVIRINSSASRISKPRLSSASSSSKENLDVLTVGQGRYLQGYLYKKRRKKLQGFKKRFFSLDFKYGTLSYYVNEQNQTCRGEIVISLSTVSANKKDKLIIIDSGMEIWALKASSVTLWQKWVDALQSCFDETEVNEKEETIDESLTPNNSNGRKSQRRSSKMMSYLSTTQGPYIPLPQEKYSEFTATLKLIKQKLENCKIESKSYVPISDPTSSTALSRTSSLSSQGEEVKHGNFNYSNSNMQSMDSLATDYGGNSPIELSKPNYHQLYQHLSDLELFLDQFVSQSFVLQRDHQCVSRQATENRISSISGFSDDEYFDAEELTTQGVILIPDEAVDGDQMLAELEENHDKYIDDVYEKVLKTIDDETTLEYISNPDDTFEDITEDFNDNILYPLPQINSLVKRRNDVKPSNSEPVGLLSFLRKNVGKDLSSISMPVSSNEPISILQLISESFEYADLLKRISDSDSVLQPLSVISSFAVSMLSIYRDKTRALRKPFNPLLGETFEFVSDKMEFRLVAEKVCHKPQIFAFHAEHSDWECSYTVSPTQKFWGKSIELNNDGIMQLRIKNMNEVFEWSQPTTMLKNLIAGERYMEPIDEFKVTSSNGGYSRVIFTSAGMFGGRSENLAVNVSPSRSSSYKKVTLSGKWTESIKDKNSNKVIWKVNELVSNPKKKYGFTKFTANLNEITSIEKGNIPPTDSRLRPDIRAYENGEIDKAEKLKLELEQMQRDRRNEGKDVKPQYFKKVSDNKWEFIRGKNGYWDRRKRHDWSNVVPLW</sequence>
<dbReference type="PANTHER" id="PTHR10972:SF203">
    <property type="entry name" value="OXYSTEROL-BINDING PROTEIN HOMOLOG 3"/>
    <property type="match status" value="1"/>
</dbReference>
<dbReference type="OrthoDB" id="1854502at2759"/>
<dbReference type="AlphaFoldDB" id="A7TSE3"/>
<evidence type="ECO:0000259" key="7">
    <source>
        <dbReference type="PROSITE" id="PS50003"/>
    </source>
</evidence>
<dbReference type="RefSeq" id="XP_001642686.1">
    <property type="nucleotide sequence ID" value="XM_001642636.1"/>
</dbReference>